<accession>A0ABQ6W3C7</accession>
<feature type="compositionally biased region" description="Polar residues" evidence="1">
    <location>
        <begin position="90"/>
        <end position="102"/>
    </location>
</feature>
<reference evidence="4 5" key="1">
    <citation type="submission" date="2019-04" db="EMBL/GenBank/DDBJ databases">
        <authorList>
            <consortium name="DOE Joint Genome Institute"/>
            <person name="Mondo S."/>
            <person name="Kjaerbolling I."/>
            <person name="Vesth T."/>
            <person name="Frisvad J.C."/>
            <person name="Nybo J.L."/>
            <person name="Theobald S."/>
            <person name="Kildgaard S."/>
            <person name="Isbrandt T."/>
            <person name="Kuo A."/>
            <person name="Sato A."/>
            <person name="Lyhne E.K."/>
            <person name="Kogle M.E."/>
            <person name="Wiebenga A."/>
            <person name="Kun R.S."/>
            <person name="Lubbers R.J."/>
            <person name="Makela M.R."/>
            <person name="Barry K."/>
            <person name="Chovatia M."/>
            <person name="Clum A."/>
            <person name="Daum C."/>
            <person name="Haridas S."/>
            <person name="He G."/>
            <person name="LaButti K."/>
            <person name="Lipzen A."/>
            <person name="Riley R."/>
            <person name="Salamov A."/>
            <person name="Simmons B.A."/>
            <person name="Magnuson J.K."/>
            <person name="Henrissat B."/>
            <person name="Mortensen U.H."/>
            <person name="Larsen T.O."/>
            <person name="Devries R.P."/>
            <person name="Grigoriev I.V."/>
            <person name="Machida M."/>
            <person name="Baker S.E."/>
            <person name="Andersen M.R."/>
            <person name="Cantor M.N."/>
            <person name="Hua S.X."/>
        </authorList>
    </citation>
    <scope>NUCLEOTIDE SEQUENCE [LARGE SCALE GENOMIC DNA]</scope>
    <source>
        <strain evidence="4 5">CBS 117616</strain>
    </source>
</reference>
<feature type="region of interest" description="Disordered" evidence="1">
    <location>
        <begin position="90"/>
        <end position="171"/>
    </location>
</feature>
<evidence type="ECO:0000256" key="2">
    <source>
        <dbReference type="SAM" id="Phobius"/>
    </source>
</evidence>
<evidence type="ECO:0000313" key="4">
    <source>
        <dbReference type="EMBL" id="KAE8411093.1"/>
    </source>
</evidence>
<protein>
    <submittedName>
        <fullName evidence="4">Uncharacterized protein</fullName>
    </submittedName>
</protein>
<feature type="transmembrane region" description="Helical" evidence="2">
    <location>
        <begin position="198"/>
        <end position="217"/>
    </location>
</feature>
<proteinExistence type="predicted"/>
<organism evidence="4 5">
    <name type="scientific">Aspergillus pseudocaelatus</name>
    <dbReference type="NCBI Taxonomy" id="1825620"/>
    <lineage>
        <taxon>Eukaryota</taxon>
        <taxon>Fungi</taxon>
        <taxon>Dikarya</taxon>
        <taxon>Ascomycota</taxon>
        <taxon>Pezizomycotina</taxon>
        <taxon>Eurotiomycetes</taxon>
        <taxon>Eurotiomycetidae</taxon>
        <taxon>Eurotiales</taxon>
        <taxon>Aspergillaceae</taxon>
        <taxon>Aspergillus</taxon>
        <taxon>Aspergillus subgen. Circumdati</taxon>
    </lineage>
</organism>
<sequence>MKWVLFYIYLLCLPVCWGVPVPGISLSDKDQKQDQDHGFQISRGMKFWRRVYGYEYGQRNNGHHESNTRILAATSSSRDTDVDVAMTMGQSQHPITLTQPPAYQSYHDSKDYTSSDNSNINNDINSNSNNDYNNNNDLNNHNHNHNNNNNNPTTHGSFLTTPNTIPTQIPPSTTKRYLRVLHDTQLPTTFLKNHMHEIVVVGLFLLIPVTLALVEIIERIGLGVDEGIELEEYLQMKRGRGMIQRGRGRGRVFRKKRGKGKGKKKLKFLEMAVDVDIDIEDQALYR</sequence>
<keyword evidence="2" id="KW-0472">Membrane</keyword>
<feature type="signal peptide" evidence="3">
    <location>
        <begin position="1"/>
        <end position="18"/>
    </location>
</feature>
<feature type="compositionally biased region" description="Low complexity" evidence="1">
    <location>
        <begin position="160"/>
        <end position="171"/>
    </location>
</feature>
<evidence type="ECO:0000256" key="3">
    <source>
        <dbReference type="SAM" id="SignalP"/>
    </source>
</evidence>
<name>A0ABQ6W3C7_9EURO</name>
<keyword evidence="3" id="KW-0732">Signal</keyword>
<feature type="chain" id="PRO_5045757006" evidence="3">
    <location>
        <begin position="19"/>
        <end position="286"/>
    </location>
</feature>
<evidence type="ECO:0000256" key="1">
    <source>
        <dbReference type="SAM" id="MobiDB-lite"/>
    </source>
</evidence>
<evidence type="ECO:0000313" key="5">
    <source>
        <dbReference type="Proteomes" id="UP000325395"/>
    </source>
</evidence>
<keyword evidence="5" id="KW-1185">Reference proteome</keyword>
<keyword evidence="2" id="KW-1133">Transmembrane helix</keyword>
<gene>
    <name evidence="4" type="ORF">BDV36DRAFT_302155</name>
</gene>
<dbReference type="Proteomes" id="UP000325395">
    <property type="component" value="Unassembled WGS sequence"/>
</dbReference>
<feature type="compositionally biased region" description="Low complexity" evidence="1">
    <location>
        <begin position="114"/>
        <end position="151"/>
    </location>
</feature>
<keyword evidence="2" id="KW-0812">Transmembrane</keyword>
<dbReference type="EMBL" id="ML735893">
    <property type="protein sequence ID" value="KAE8411093.1"/>
    <property type="molecule type" value="Genomic_DNA"/>
</dbReference>